<dbReference type="GO" id="GO:0032259">
    <property type="term" value="P:methylation"/>
    <property type="evidence" value="ECO:0007669"/>
    <property type="project" value="UniProtKB-KW"/>
</dbReference>
<evidence type="ECO:0000256" key="2">
    <source>
        <dbReference type="ARBA" id="ARBA00012400"/>
    </source>
</evidence>
<feature type="domain" description="Siroheme synthase central" evidence="7">
    <location>
        <begin position="116"/>
        <end position="142"/>
    </location>
</feature>
<comment type="catalytic activity">
    <reaction evidence="6">
        <text>precorrin-2 + NAD(+) = sirohydrochlorin + NADH + 2 H(+)</text>
        <dbReference type="Rhea" id="RHEA:15613"/>
        <dbReference type="ChEBI" id="CHEBI:15378"/>
        <dbReference type="ChEBI" id="CHEBI:57540"/>
        <dbReference type="ChEBI" id="CHEBI:57945"/>
        <dbReference type="ChEBI" id="CHEBI:58351"/>
        <dbReference type="ChEBI" id="CHEBI:58827"/>
        <dbReference type="EC" id="1.3.1.76"/>
    </reaction>
</comment>
<dbReference type="Gene3D" id="1.10.8.610">
    <property type="entry name" value="SirC, precorrin-2 dehydrogenase, C-terminal helical domain-like"/>
    <property type="match status" value="1"/>
</dbReference>
<dbReference type="UniPathway" id="UPA00262">
    <property type="reaction ID" value="UER00222"/>
</dbReference>
<evidence type="ECO:0000259" key="7">
    <source>
        <dbReference type="Pfam" id="PF14824"/>
    </source>
</evidence>
<dbReference type="KEGG" id="ril:CRIB_2252"/>
<accession>A0A1V1I3Z7</accession>
<keyword evidence="5" id="KW-0627">Porphyrin biosynthesis</keyword>
<reference evidence="8 9" key="1">
    <citation type="submission" date="2014-04" db="EMBL/GenBank/DDBJ databases">
        <authorList>
            <person name="Hornung B.V."/>
        </authorList>
    </citation>
    <scope>NUCLEOTIDE SEQUENCE [LARGE SCALE GENOMIC DNA]</scope>
    <source>
        <strain evidence="8 9">CRIB</strain>
    </source>
</reference>
<evidence type="ECO:0000256" key="4">
    <source>
        <dbReference type="ARBA" id="ARBA00023027"/>
    </source>
</evidence>
<evidence type="ECO:0000256" key="1">
    <source>
        <dbReference type="ARBA" id="ARBA00005010"/>
    </source>
</evidence>
<dbReference type="EMBL" id="LN555523">
    <property type="protein sequence ID" value="CED94853.1"/>
    <property type="molecule type" value="Genomic_DNA"/>
</dbReference>
<name>A0A1V1I3Z7_9FIRM</name>
<dbReference type="GO" id="GO:0008168">
    <property type="term" value="F:methyltransferase activity"/>
    <property type="evidence" value="ECO:0007669"/>
    <property type="project" value="UniProtKB-KW"/>
</dbReference>
<keyword evidence="3 8" id="KW-0560">Oxidoreductase</keyword>
<dbReference type="GO" id="GO:0004325">
    <property type="term" value="F:ferrochelatase activity"/>
    <property type="evidence" value="ECO:0007669"/>
    <property type="project" value="InterPro"/>
</dbReference>
<gene>
    <name evidence="8" type="ORF">CRIB_2252</name>
</gene>
<dbReference type="PANTHER" id="PTHR35330:SF1">
    <property type="entry name" value="SIROHEME BIOSYNTHESIS PROTEIN MET8"/>
    <property type="match status" value="1"/>
</dbReference>
<dbReference type="SUPFAM" id="SSF75615">
    <property type="entry name" value="Siroheme synthase middle domains-like"/>
    <property type="match status" value="1"/>
</dbReference>
<dbReference type="Proteomes" id="UP000245622">
    <property type="component" value="Chromosome 1"/>
</dbReference>
<comment type="pathway">
    <text evidence="1">Porphyrin-containing compound metabolism; siroheme biosynthesis; sirohydrochlorin from precorrin-2: step 1/1.</text>
</comment>
<keyword evidence="8" id="KW-0808">Transferase</keyword>
<evidence type="ECO:0000256" key="6">
    <source>
        <dbReference type="ARBA" id="ARBA00047561"/>
    </source>
</evidence>
<dbReference type="InterPro" id="IPR036291">
    <property type="entry name" value="NAD(P)-bd_dom_sf"/>
</dbReference>
<evidence type="ECO:0000256" key="3">
    <source>
        <dbReference type="ARBA" id="ARBA00023002"/>
    </source>
</evidence>
<dbReference type="NCBIfam" id="TIGR01470">
    <property type="entry name" value="cysG_Nterm"/>
    <property type="match status" value="1"/>
</dbReference>
<dbReference type="Pfam" id="PF14824">
    <property type="entry name" value="Sirohm_synth_M"/>
    <property type="match status" value="1"/>
</dbReference>
<sequence length="194" mass="22516">MLYPINLEIKDMKITIIGGGDVAYRKCKNFLEFGKSIRVVSPEFIDNFELIKNDVELVYDVYKEEYIKDSFIVVAATNNKEINKNIGIYCRSFGKLVNVVDDIELSNYTVPSYVKRGDLLISISTGGKSPSLSSKIKKELEEKYDDSYEEYINILGEIRQKVIKNYKNIYERKKVLNRLVNLTLEELKILQNEF</sequence>
<dbReference type="InterPro" id="IPR006367">
    <property type="entry name" value="Sirohaem_synthase_N"/>
</dbReference>
<dbReference type="GeneID" id="82206285"/>
<dbReference type="GO" id="GO:0043115">
    <property type="term" value="F:precorrin-2 dehydrogenase activity"/>
    <property type="evidence" value="ECO:0007669"/>
    <property type="project" value="UniProtKB-EC"/>
</dbReference>
<keyword evidence="9" id="KW-1185">Reference proteome</keyword>
<dbReference type="SUPFAM" id="SSF51735">
    <property type="entry name" value="NAD(P)-binding Rossmann-fold domains"/>
    <property type="match status" value="1"/>
</dbReference>
<evidence type="ECO:0000313" key="8">
    <source>
        <dbReference type="EMBL" id="CED94853.1"/>
    </source>
</evidence>
<dbReference type="InterPro" id="IPR042518">
    <property type="entry name" value="SirC_C"/>
</dbReference>
<dbReference type="InterPro" id="IPR028161">
    <property type="entry name" value="Met8-like"/>
</dbReference>
<dbReference type="EC" id="1.3.1.76" evidence="2"/>
<protein>
    <recommendedName>
        <fullName evidence="2">precorrin-2 dehydrogenase</fullName>
        <ecNumber evidence="2">1.3.1.76</ecNumber>
    </recommendedName>
</protein>
<dbReference type="GO" id="GO:0019354">
    <property type="term" value="P:siroheme biosynthetic process"/>
    <property type="evidence" value="ECO:0007669"/>
    <property type="project" value="UniProtKB-UniPathway"/>
</dbReference>
<organism evidence="8 9">
    <name type="scientific">Romboutsia ilealis</name>
    <dbReference type="NCBI Taxonomy" id="1115758"/>
    <lineage>
        <taxon>Bacteria</taxon>
        <taxon>Bacillati</taxon>
        <taxon>Bacillota</taxon>
        <taxon>Clostridia</taxon>
        <taxon>Peptostreptococcales</taxon>
        <taxon>Peptostreptococcaceae</taxon>
        <taxon>Romboutsia</taxon>
    </lineage>
</organism>
<proteinExistence type="predicted"/>
<dbReference type="Gene3D" id="3.40.50.720">
    <property type="entry name" value="NAD(P)-binding Rossmann-like Domain"/>
    <property type="match status" value="1"/>
</dbReference>
<dbReference type="PANTHER" id="PTHR35330">
    <property type="entry name" value="SIROHEME BIOSYNTHESIS PROTEIN MET8"/>
    <property type="match status" value="1"/>
</dbReference>
<keyword evidence="4" id="KW-0520">NAD</keyword>
<dbReference type="RefSeq" id="WP_180702343.1">
    <property type="nucleotide sequence ID" value="NZ_CAOJQT010000047.1"/>
</dbReference>
<dbReference type="InterPro" id="IPR028281">
    <property type="entry name" value="Sirohaem_synthase_central"/>
</dbReference>
<dbReference type="Pfam" id="PF13241">
    <property type="entry name" value="NAD_binding_7"/>
    <property type="match status" value="1"/>
</dbReference>
<keyword evidence="8" id="KW-0489">Methyltransferase</keyword>
<evidence type="ECO:0000256" key="5">
    <source>
        <dbReference type="ARBA" id="ARBA00023244"/>
    </source>
</evidence>
<keyword evidence="8" id="KW-0456">Lyase</keyword>
<evidence type="ECO:0000313" key="9">
    <source>
        <dbReference type="Proteomes" id="UP000245622"/>
    </source>
</evidence>
<dbReference type="AlphaFoldDB" id="A0A1V1I3Z7"/>